<keyword evidence="4" id="KW-0813">Transport</keyword>
<comment type="similarity">
    <text evidence="2">Belongs to the YajC family.</text>
</comment>
<dbReference type="Pfam" id="PF02699">
    <property type="entry name" value="YajC"/>
    <property type="match status" value="1"/>
</dbReference>
<dbReference type="NCBIfam" id="TIGR00739">
    <property type="entry name" value="yajC"/>
    <property type="match status" value="1"/>
</dbReference>
<evidence type="ECO:0000256" key="1">
    <source>
        <dbReference type="ARBA" id="ARBA00004162"/>
    </source>
</evidence>
<dbReference type="EMBL" id="CP001698">
    <property type="protein sequence ID" value="ADN02886.1"/>
    <property type="molecule type" value="Genomic_DNA"/>
</dbReference>
<dbReference type="GO" id="GO:0005886">
    <property type="term" value="C:plasma membrane"/>
    <property type="evidence" value="ECO:0007669"/>
    <property type="project" value="UniProtKB-SubCell"/>
</dbReference>
<comment type="subcellular location">
    <subcellularLocation>
        <location evidence="1">Cell membrane</location>
        <topology evidence="1">Single-pass membrane protein</topology>
    </subcellularLocation>
</comment>
<organism evidence="12 13">
    <name type="scientific">Winmispira thermophila (strain ATCC 49972 / DSM 6192 / RI 19.B1)</name>
    <name type="common">Spirochaeta thermophila</name>
    <dbReference type="NCBI Taxonomy" id="665571"/>
    <lineage>
        <taxon>Bacteria</taxon>
        <taxon>Pseudomonadati</taxon>
        <taxon>Spirochaetota</taxon>
        <taxon>Spirochaetia</taxon>
        <taxon>Winmispirales</taxon>
        <taxon>Winmispiraceae</taxon>
        <taxon>Winmispira</taxon>
    </lineage>
</organism>
<dbReference type="PaxDb" id="665571-STHERM_c19510"/>
<evidence type="ECO:0000256" key="6">
    <source>
        <dbReference type="ARBA" id="ARBA00022692"/>
    </source>
</evidence>
<keyword evidence="8 11" id="KW-1133">Transmembrane helix</keyword>
<dbReference type="Proteomes" id="UP000001296">
    <property type="component" value="Chromosome"/>
</dbReference>
<evidence type="ECO:0000256" key="7">
    <source>
        <dbReference type="ARBA" id="ARBA00022927"/>
    </source>
</evidence>
<evidence type="ECO:0000256" key="2">
    <source>
        <dbReference type="ARBA" id="ARBA00006742"/>
    </source>
</evidence>
<dbReference type="InterPro" id="IPR003849">
    <property type="entry name" value="Preprotein_translocase_YajC"/>
</dbReference>
<dbReference type="KEGG" id="sta:STHERM_c19510"/>
<dbReference type="GO" id="GO:0015031">
    <property type="term" value="P:protein transport"/>
    <property type="evidence" value="ECO:0007669"/>
    <property type="project" value="UniProtKB-KW"/>
</dbReference>
<evidence type="ECO:0000256" key="5">
    <source>
        <dbReference type="ARBA" id="ARBA00022475"/>
    </source>
</evidence>
<reference evidence="12 13" key="2">
    <citation type="journal article" date="2010" name="J. Bacteriol.">
        <title>Genome sequence of the polysaccharide-degrading, thermophilic anaerobe Spirochaeta thermophila DSM 6192.</title>
        <authorList>
            <person name="Angelov A."/>
            <person name="Liebl S."/>
            <person name="Ballschmiter M."/>
            <person name="Bomeke M."/>
            <person name="Lehmann R."/>
            <person name="Liesegang H."/>
            <person name="Daniel R."/>
            <person name="Liebl W."/>
        </authorList>
    </citation>
    <scope>NUCLEOTIDE SEQUENCE [LARGE SCALE GENOMIC DNA]</scope>
    <source>
        <strain evidence="13">ATCC 49972 / DSM 6192 / RI 19.B1</strain>
    </source>
</reference>
<dbReference type="AlphaFoldDB" id="E0RQB0"/>
<evidence type="ECO:0000256" key="9">
    <source>
        <dbReference type="ARBA" id="ARBA00023010"/>
    </source>
</evidence>
<keyword evidence="6 11" id="KW-0812">Transmembrane</keyword>
<evidence type="ECO:0000256" key="8">
    <source>
        <dbReference type="ARBA" id="ARBA00022989"/>
    </source>
</evidence>
<dbReference type="eggNOG" id="COG1862">
    <property type="taxonomic scope" value="Bacteria"/>
</dbReference>
<keyword evidence="9" id="KW-0811">Translocation</keyword>
<name>E0RQB0_WINT6</name>
<evidence type="ECO:0000256" key="3">
    <source>
        <dbReference type="ARBA" id="ARBA00014962"/>
    </source>
</evidence>
<dbReference type="PRINTS" id="PR01853">
    <property type="entry name" value="YAJCTRNLCASE"/>
</dbReference>
<sequence>MAYSAALFPLLAAAPEGAQGASTSGQMMVTLITFGLIFLIFYFLIIRPQNKRQKEVQQMLASLDKGDEVVTIGGIHGVVQSVKEDSVVIKVDDHTTLLMEKSAIARKKERSLKPVSDK</sequence>
<dbReference type="RefSeq" id="WP_013314725.1">
    <property type="nucleotide sequence ID" value="NC_014484.1"/>
</dbReference>
<dbReference type="HOGENOM" id="CLU_116157_5_2_12"/>
<keyword evidence="10 11" id="KW-0472">Membrane</keyword>
<evidence type="ECO:0000313" key="13">
    <source>
        <dbReference type="Proteomes" id="UP000001296"/>
    </source>
</evidence>
<feature type="transmembrane region" description="Helical" evidence="11">
    <location>
        <begin position="30"/>
        <end position="46"/>
    </location>
</feature>
<keyword evidence="5" id="KW-1003">Cell membrane</keyword>
<keyword evidence="7" id="KW-0653">Protein transport</keyword>
<evidence type="ECO:0000256" key="11">
    <source>
        <dbReference type="SAM" id="Phobius"/>
    </source>
</evidence>
<evidence type="ECO:0000256" key="4">
    <source>
        <dbReference type="ARBA" id="ARBA00022448"/>
    </source>
</evidence>
<gene>
    <name evidence="12" type="ordered locus">STHERM_c19510</name>
</gene>
<accession>E0RQB0</accession>
<evidence type="ECO:0000313" key="12">
    <source>
        <dbReference type="EMBL" id="ADN02886.1"/>
    </source>
</evidence>
<proteinExistence type="inferred from homology"/>
<dbReference type="PANTHER" id="PTHR33909:SF1">
    <property type="entry name" value="SEC TRANSLOCON ACCESSORY COMPLEX SUBUNIT YAJC"/>
    <property type="match status" value="1"/>
</dbReference>
<reference key="1">
    <citation type="submission" date="2009-08" db="EMBL/GenBank/DDBJ databases">
        <title>The genome sequence of Spirochaeta thermophila DSM6192.</title>
        <authorList>
            <person name="Angelov A."/>
            <person name="Mientus M."/>
            <person name="Wittenberg S."/>
            <person name="Lehmann R."/>
            <person name="Liesegang H."/>
            <person name="Daniel R."/>
            <person name="Liebl W."/>
        </authorList>
    </citation>
    <scope>NUCLEOTIDE SEQUENCE</scope>
    <source>
        <strain>DSM 6192</strain>
    </source>
</reference>
<dbReference type="PANTHER" id="PTHR33909">
    <property type="entry name" value="SEC TRANSLOCON ACCESSORY COMPLEX SUBUNIT YAJC"/>
    <property type="match status" value="1"/>
</dbReference>
<protein>
    <recommendedName>
        <fullName evidence="3">Sec translocon accessory complex subunit YajC</fullName>
    </recommendedName>
</protein>
<evidence type="ECO:0000256" key="10">
    <source>
        <dbReference type="ARBA" id="ARBA00023136"/>
    </source>
</evidence>
<dbReference type="SMART" id="SM01323">
    <property type="entry name" value="YajC"/>
    <property type="match status" value="1"/>
</dbReference>